<dbReference type="AlphaFoldDB" id="A0A0C3KH88"/>
<dbReference type="EMBL" id="KN823158">
    <property type="protein sequence ID" value="KIO20848.1"/>
    <property type="molecule type" value="Genomic_DNA"/>
</dbReference>
<gene>
    <name evidence="2" type="ORF">M407DRAFT_29512</name>
</gene>
<dbReference type="Proteomes" id="UP000054248">
    <property type="component" value="Unassembled WGS sequence"/>
</dbReference>
<evidence type="ECO:0000313" key="2">
    <source>
        <dbReference type="EMBL" id="KIO20848.1"/>
    </source>
</evidence>
<keyword evidence="3" id="KW-1185">Reference proteome</keyword>
<evidence type="ECO:0000313" key="3">
    <source>
        <dbReference type="Proteomes" id="UP000054248"/>
    </source>
</evidence>
<reference evidence="2 3" key="1">
    <citation type="submission" date="2014-04" db="EMBL/GenBank/DDBJ databases">
        <authorList>
            <consortium name="DOE Joint Genome Institute"/>
            <person name="Kuo A."/>
            <person name="Girlanda M."/>
            <person name="Perotto S."/>
            <person name="Kohler A."/>
            <person name="Nagy L.G."/>
            <person name="Floudas D."/>
            <person name="Copeland A."/>
            <person name="Barry K.W."/>
            <person name="Cichocki N."/>
            <person name="Veneault-Fourrey C."/>
            <person name="LaButti K."/>
            <person name="Lindquist E.A."/>
            <person name="Lipzen A."/>
            <person name="Lundell T."/>
            <person name="Morin E."/>
            <person name="Murat C."/>
            <person name="Sun H."/>
            <person name="Tunlid A."/>
            <person name="Henrissat B."/>
            <person name="Grigoriev I.V."/>
            <person name="Hibbett D.S."/>
            <person name="Martin F."/>
            <person name="Nordberg H.P."/>
            <person name="Cantor M.N."/>
            <person name="Hua S.X."/>
        </authorList>
    </citation>
    <scope>NUCLEOTIDE SEQUENCE [LARGE SCALE GENOMIC DNA]</scope>
    <source>
        <strain evidence="2 3">MUT 4182</strain>
    </source>
</reference>
<dbReference type="OrthoDB" id="10377305at2759"/>
<feature type="compositionally biased region" description="Polar residues" evidence="1">
    <location>
        <begin position="20"/>
        <end position="33"/>
    </location>
</feature>
<reference evidence="3" key="2">
    <citation type="submission" date="2015-01" db="EMBL/GenBank/DDBJ databases">
        <title>Evolutionary Origins and Diversification of the Mycorrhizal Mutualists.</title>
        <authorList>
            <consortium name="DOE Joint Genome Institute"/>
            <consortium name="Mycorrhizal Genomics Consortium"/>
            <person name="Kohler A."/>
            <person name="Kuo A."/>
            <person name="Nagy L.G."/>
            <person name="Floudas D."/>
            <person name="Copeland A."/>
            <person name="Barry K.W."/>
            <person name="Cichocki N."/>
            <person name="Veneault-Fourrey C."/>
            <person name="LaButti K."/>
            <person name="Lindquist E.A."/>
            <person name="Lipzen A."/>
            <person name="Lundell T."/>
            <person name="Morin E."/>
            <person name="Murat C."/>
            <person name="Riley R."/>
            <person name="Ohm R."/>
            <person name="Sun H."/>
            <person name="Tunlid A."/>
            <person name="Henrissat B."/>
            <person name="Grigoriev I.V."/>
            <person name="Hibbett D.S."/>
            <person name="Martin F."/>
        </authorList>
    </citation>
    <scope>NUCLEOTIDE SEQUENCE [LARGE SCALE GENOMIC DNA]</scope>
    <source>
        <strain evidence="3">MUT 4182</strain>
    </source>
</reference>
<protein>
    <submittedName>
        <fullName evidence="2">Uncharacterized protein</fullName>
    </submittedName>
</protein>
<feature type="compositionally biased region" description="Pro residues" evidence="1">
    <location>
        <begin position="1"/>
        <end position="10"/>
    </location>
</feature>
<feature type="region of interest" description="Disordered" evidence="1">
    <location>
        <begin position="1"/>
        <end position="40"/>
    </location>
</feature>
<dbReference type="HOGENOM" id="CLU_547675_0_0_1"/>
<proteinExistence type="predicted"/>
<organism evidence="2 3">
    <name type="scientific">Tulasnella calospora MUT 4182</name>
    <dbReference type="NCBI Taxonomy" id="1051891"/>
    <lineage>
        <taxon>Eukaryota</taxon>
        <taxon>Fungi</taxon>
        <taxon>Dikarya</taxon>
        <taxon>Basidiomycota</taxon>
        <taxon>Agaricomycotina</taxon>
        <taxon>Agaricomycetes</taxon>
        <taxon>Cantharellales</taxon>
        <taxon>Tulasnellaceae</taxon>
        <taxon>Tulasnella</taxon>
    </lineage>
</organism>
<accession>A0A0C3KH88</accession>
<name>A0A0C3KH88_9AGAM</name>
<sequence>MPSPQNPSRPSPDATPSLLPDSQSSGLSGQTSAMPPAGLHTEQAGRQPLIRPKVTCSRVYAQLLSVLIHHPWQVASRALFHADPTSSTAALGLKDWTTEIRSTVDPIWPDYALPTTDIPSCTARDLGDRLGRIAQVQWAANADVMYTVQPRDWSRTMQMSRGSSPIWMTLIRSRWLVIETLAGYLELWDIEGGGHWDGVLASFKTLVGSVDGAVVIEKAGEPAEFLISTMFSGLKYKRDGWWAFARSEGSNNQGFLVVPHASTPLVRLACANQVAENQNVLDILLRDDIIVVARNRTIDLYSMSDALKLLSTNLSSTSLPFIRIEESFSIPTCNFLHQSRLLRRAPAFYSSFGESGSGMIEVGMYTLNMYFADPRETHRSEGGSPNLNRIMAQWEIPRDIDDVPRCAAFDEATGIVVVEMHSGRLLVADAGSWMPPLPAPDNNSDSSEGSAISQSGGALLVSTHLQNDSHELAVTRQFSTRNLFFQSRNIRRKLPLVG</sequence>
<evidence type="ECO:0000256" key="1">
    <source>
        <dbReference type="SAM" id="MobiDB-lite"/>
    </source>
</evidence>